<dbReference type="Proteomes" id="UP001519460">
    <property type="component" value="Unassembled WGS sequence"/>
</dbReference>
<feature type="transmembrane region" description="Helical" evidence="1">
    <location>
        <begin position="131"/>
        <end position="153"/>
    </location>
</feature>
<organism evidence="2 3">
    <name type="scientific">Batillaria attramentaria</name>
    <dbReference type="NCBI Taxonomy" id="370345"/>
    <lineage>
        <taxon>Eukaryota</taxon>
        <taxon>Metazoa</taxon>
        <taxon>Spiralia</taxon>
        <taxon>Lophotrochozoa</taxon>
        <taxon>Mollusca</taxon>
        <taxon>Gastropoda</taxon>
        <taxon>Caenogastropoda</taxon>
        <taxon>Sorbeoconcha</taxon>
        <taxon>Cerithioidea</taxon>
        <taxon>Batillariidae</taxon>
        <taxon>Batillaria</taxon>
    </lineage>
</organism>
<keyword evidence="1" id="KW-0472">Membrane</keyword>
<protein>
    <submittedName>
        <fullName evidence="2">Uncharacterized protein</fullName>
    </submittedName>
</protein>
<accession>A0ABD0LY70</accession>
<keyword evidence="1" id="KW-0812">Transmembrane</keyword>
<dbReference type="EMBL" id="JACVVK020000014">
    <property type="protein sequence ID" value="KAK7504634.1"/>
    <property type="molecule type" value="Genomic_DNA"/>
</dbReference>
<dbReference type="AlphaFoldDB" id="A0ABD0LY70"/>
<evidence type="ECO:0000313" key="2">
    <source>
        <dbReference type="EMBL" id="KAK7504634.1"/>
    </source>
</evidence>
<name>A0ABD0LY70_9CAEN</name>
<evidence type="ECO:0000313" key="3">
    <source>
        <dbReference type="Proteomes" id="UP001519460"/>
    </source>
</evidence>
<keyword evidence="3" id="KW-1185">Reference proteome</keyword>
<feature type="transmembrane region" description="Helical" evidence="1">
    <location>
        <begin position="96"/>
        <end position="119"/>
    </location>
</feature>
<sequence length="178" mass="19257">MALTFTTEMKVCTPCLIVGFILFCVSFGSASWFYDASNVYYGLWKFCLNKNSCFNLGSVYFPDWLVGIDVLECIALGLQVGAMGAMILLSLRKHKFLSLFVCLAALGSGVLGAIGAAVFCVEMAITGVYVYWAFFLNLIGDVIVGLAGLGMLVNTVHAWLPRPDDSQTLEGIQNPLGI</sequence>
<reference evidence="2 3" key="1">
    <citation type="journal article" date="2023" name="Sci. Data">
        <title>Genome assembly of the Korean intertidal mud-creeper Batillaria attramentaria.</title>
        <authorList>
            <person name="Patra A.K."/>
            <person name="Ho P.T."/>
            <person name="Jun S."/>
            <person name="Lee S.J."/>
            <person name="Kim Y."/>
            <person name="Won Y.J."/>
        </authorList>
    </citation>
    <scope>NUCLEOTIDE SEQUENCE [LARGE SCALE GENOMIC DNA]</scope>
    <source>
        <strain evidence="2">Wonlab-2016</strain>
    </source>
</reference>
<comment type="caution">
    <text evidence="2">The sequence shown here is derived from an EMBL/GenBank/DDBJ whole genome shotgun (WGS) entry which is preliminary data.</text>
</comment>
<feature type="transmembrane region" description="Helical" evidence="1">
    <location>
        <begin position="64"/>
        <end position="89"/>
    </location>
</feature>
<gene>
    <name evidence="2" type="ORF">BaRGS_00004120</name>
</gene>
<proteinExistence type="predicted"/>
<keyword evidence="1" id="KW-1133">Transmembrane helix</keyword>
<feature type="transmembrane region" description="Helical" evidence="1">
    <location>
        <begin position="12"/>
        <end position="34"/>
    </location>
</feature>
<evidence type="ECO:0000256" key="1">
    <source>
        <dbReference type="SAM" id="Phobius"/>
    </source>
</evidence>